<sequence>MRDVSEDGGEGRAVPTKKRRRRKGRVPRRRDGGDEKERGVRRGELPATRSPSIPRWNRRYAPSALYQHDIL</sequence>
<evidence type="ECO:0000313" key="3">
    <source>
        <dbReference type="Proteomes" id="UP001497644"/>
    </source>
</evidence>
<dbReference type="Proteomes" id="UP001497644">
    <property type="component" value="Chromosome 8"/>
</dbReference>
<evidence type="ECO:0000256" key="1">
    <source>
        <dbReference type="SAM" id="MobiDB-lite"/>
    </source>
</evidence>
<reference evidence="2" key="1">
    <citation type="submission" date="2024-04" db="EMBL/GenBank/DDBJ databases">
        <authorList>
            <consortium name="Molecular Ecology Group"/>
        </authorList>
    </citation>
    <scope>NUCLEOTIDE SEQUENCE</scope>
</reference>
<feature type="compositionally biased region" description="Basic residues" evidence="1">
    <location>
        <begin position="15"/>
        <end position="28"/>
    </location>
</feature>
<evidence type="ECO:0000313" key="2">
    <source>
        <dbReference type="EMBL" id="CAL1687989.1"/>
    </source>
</evidence>
<dbReference type="EMBL" id="OZ034831">
    <property type="protein sequence ID" value="CAL1687989.1"/>
    <property type="molecule type" value="Genomic_DNA"/>
</dbReference>
<feature type="region of interest" description="Disordered" evidence="1">
    <location>
        <begin position="1"/>
        <end position="71"/>
    </location>
</feature>
<organism evidence="2 3">
    <name type="scientific">Lasius platythorax</name>
    <dbReference type="NCBI Taxonomy" id="488582"/>
    <lineage>
        <taxon>Eukaryota</taxon>
        <taxon>Metazoa</taxon>
        <taxon>Ecdysozoa</taxon>
        <taxon>Arthropoda</taxon>
        <taxon>Hexapoda</taxon>
        <taxon>Insecta</taxon>
        <taxon>Pterygota</taxon>
        <taxon>Neoptera</taxon>
        <taxon>Endopterygota</taxon>
        <taxon>Hymenoptera</taxon>
        <taxon>Apocrita</taxon>
        <taxon>Aculeata</taxon>
        <taxon>Formicoidea</taxon>
        <taxon>Formicidae</taxon>
        <taxon>Formicinae</taxon>
        <taxon>Lasius</taxon>
        <taxon>Lasius</taxon>
    </lineage>
</organism>
<protein>
    <submittedName>
        <fullName evidence="2">Uncharacterized protein</fullName>
    </submittedName>
</protein>
<name>A0AAV2P7K7_9HYME</name>
<gene>
    <name evidence="2" type="ORF">LPLAT_LOCUS13140</name>
</gene>
<feature type="compositionally biased region" description="Basic and acidic residues" evidence="1">
    <location>
        <begin position="29"/>
        <end position="44"/>
    </location>
</feature>
<proteinExistence type="predicted"/>
<keyword evidence="3" id="KW-1185">Reference proteome</keyword>
<dbReference type="AlphaFoldDB" id="A0AAV2P7K7"/>
<accession>A0AAV2P7K7</accession>